<evidence type="ECO:0008006" key="4">
    <source>
        <dbReference type="Google" id="ProtNLM"/>
    </source>
</evidence>
<sequence length="156" mass="17665">MTNDSKRAWVSRFFLCVCLATTCIFASGCSQPRPTTFDPRECLEIIPKRVEGLKVIQGPRTELSLIADMRSAVCNGQVLFNLLRAQGEPLHAGLILVRVRVEYTGEPIAVEVLETTVSSETLADRVSDFIMDSDFIPWARHEKDTIFDYPIYFEVY</sequence>
<dbReference type="AlphaFoldDB" id="A0A0C2DR47"/>
<organism evidence="2 3">
    <name type="scientific">Geoalkalibacter ferrihydriticus DSM 17813</name>
    <dbReference type="NCBI Taxonomy" id="1121915"/>
    <lineage>
        <taxon>Bacteria</taxon>
        <taxon>Pseudomonadati</taxon>
        <taxon>Thermodesulfobacteriota</taxon>
        <taxon>Desulfuromonadia</taxon>
        <taxon>Desulfuromonadales</taxon>
        <taxon>Geoalkalibacteraceae</taxon>
        <taxon>Geoalkalibacter</taxon>
    </lineage>
</organism>
<name>A0A0C2DR47_9BACT</name>
<proteinExistence type="predicted"/>
<feature type="signal peptide" evidence="1">
    <location>
        <begin position="1"/>
        <end position="26"/>
    </location>
</feature>
<evidence type="ECO:0000256" key="1">
    <source>
        <dbReference type="SAM" id="SignalP"/>
    </source>
</evidence>
<comment type="caution">
    <text evidence="2">The sequence shown here is derived from an EMBL/GenBank/DDBJ whole genome shotgun (WGS) entry which is preliminary data.</text>
</comment>
<gene>
    <name evidence="2" type="ORF">GFER_13430</name>
</gene>
<evidence type="ECO:0000313" key="3">
    <source>
        <dbReference type="Proteomes" id="UP000035068"/>
    </source>
</evidence>
<dbReference type="EMBL" id="JWJD01000006">
    <property type="protein sequence ID" value="KIH75914.1"/>
    <property type="molecule type" value="Genomic_DNA"/>
</dbReference>
<protein>
    <recommendedName>
        <fullName evidence="4">TonB C-terminal domain-containing protein</fullName>
    </recommendedName>
</protein>
<dbReference type="PROSITE" id="PS51257">
    <property type="entry name" value="PROKAR_LIPOPROTEIN"/>
    <property type="match status" value="1"/>
</dbReference>
<keyword evidence="1" id="KW-0732">Signal</keyword>
<accession>A0A0C2DR47</accession>
<evidence type="ECO:0000313" key="2">
    <source>
        <dbReference type="EMBL" id="KIH75914.1"/>
    </source>
</evidence>
<keyword evidence="3" id="KW-1185">Reference proteome</keyword>
<feature type="chain" id="PRO_5002164406" description="TonB C-terminal domain-containing protein" evidence="1">
    <location>
        <begin position="27"/>
        <end position="156"/>
    </location>
</feature>
<dbReference type="Proteomes" id="UP000035068">
    <property type="component" value="Unassembled WGS sequence"/>
</dbReference>
<dbReference type="RefSeq" id="WP_040100229.1">
    <property type="nucleotide sequence ID" value="NZ_JWJD01000006.1"/>
</dbReference>
<reference evidence="2 3" key="1">
    <citation type="submission" date="2014-12" db="EMBL/GenBank/DDBJ databases">
        <title>Genomes of Geoalkalibacter ferrihydriticus and Geoalkalibacter subterraneus, two haloalkaliphilic metal-reducing members of the Geobacteraceae.</title>
        <authorList>
            <person name="Badalamenti J.P."/>
            <person name="Torres C.I."/>
            <person name="Krajmalnik-Brown R."/>
            <person name="Bond D.R."/>
        </authorList>
    </citation>
    <scope>NUCLEOTIDE SEQUENCE [LARGE SCALE GENOMIC DNA]</scope>
    <source>
        <strain evidence="2 3">DSM 17813</strain>
    </source>
</reference>